<keyword evidence="3" id="KW-1185">Reference proteome</keyword>
<protein>
    <recommendedName>
        <fullName evidence="1">Gelsolin-like domain-containing protein</fullName>
    </recommendedName>
</protein>
<dbReference type="PANTHER" id="PTHR11977:SF130">
    <property type="entry name" value="SEVERIN"/>
    <property type="match status" value="1"/>
</dbReference>
<evidence type="ECO:0000313" key="2">
    <source>
        <dbReference type="EMBL" id="CAH3160519.1"/>
    </source>
</evidence>
<reference evidence="2 3" key="1">
    <citation type="submission" date="2022-05" db="EMBL/GenBank/DDBJ databases">
        <authorList>
            <consortium name="Genoscope - CEA"/>
            <person name="William W."/>
        </authorList>
    </citation>
    <scope>NUCLEOTIDE SEQUENCE [LARGE SCALE GENOMIC DNA]</scope>
</reference>
<feature type="domain" description="Gelsolin-like" evidence="1">
    <location>
        <begin position="187"/>
        <end position="246"/>
    </location>
</feature>
<accession>A0AAU9XW56</accession>
<dbReference type="Pfam" id="PF00626">
    <property type="entry name" value="Gelsolin"/>
    <property type="match status" value="2"/>
</dbReference>
<name>A0AAU9XW56_9CNID</name>
<dbReference type="GO" id="GO:0015629">
    <property type="term" value="C:actin cytoskeleton"/>
    <property type="evidence" value="ECO:0007669"/>
    <property type="project" value="TreeGrafter"/>
</dbReference>
<dbReference type="Proteomes" id="UP001159428">
    <property type="component" value="Unassembled WGS sequence"/>
</dbReference>
<dbReference type="AlphaFoldDB" id="A0AAU9XW56"/>
<dbReference type="EMBL" id="CALNXJ010000076">
    <property type="protein sequence ID" value="CAH3160519.1"/>
    <property type="molecule type" value="Genomic_DNA"/>
</dbReference>
<evidence type="ECO:0000313" key="3">
    <source>
        <dbReference type="Proteomes" id="UP001159428"/>
    </source>
</evidence>
<feature type="domain" description="Gelsolin-like" evidence="1">
    <location>
        <begin position="62"/>
        <end position="136"/>
    </location>
</feature>
<evidence type="ECO:0000259" key="1">
    <source>
        <dbReference type="Pfam" id="PF00626"/>
    </source>
</evidence>
<proteinExistence type="predicted"/>
<comment type="caution">
    <text evidence="2">The sequence shown here is derived from an EMBL/GenBank/DDBJ whole genome shotgun (WGS) entry which is preliminary data.</text>
</comment>
<dbReference type="GO" id="GO:0005737">
    <property type="term" value="C:cytoplasm"/>
    <property type="evidence" value="ECO:0007669"/>
    <property type="project" value="TreeGrafter"/>
</dbReference>
<dbReference type="GO" id="GO:0051015">
    <property type="term" value="F:actin filament binding"/>
    <property type="evidence" value="ECO:0007669"/>
    <property type="project" value="InterPro"/>
</dbReference>
<dbReference type="GO" id="GO:0008154">
    <property type="term" value="P:actin polymerization or depolymerization"/>
    <property type="evidence" value="ECO:0007669"/>
    <property type="project" value="TreeGrafter"/>
</dbReference>
<dbReference type="InterPro" id="IPR029006">
    <property type="entry name" value="ADF-H/Gelsolin-like_dom_sf"/>
</dbReference>
<dbReference type="InterPro" id="IPR007123">
    <property type="entry name" value="Gelsolin-like_dom"/>
</dbReference>
<dbReference type="Gene3D" id="3.40.20.10">
    <property type="entry name" value="Severin"/>
    <property type="match status" value="2"/>
</dbReference>
<dbReference type="SMART" id="SM00262">
    <property type="entry name" value="GEL"/>
    <property type="match status" value="2"/>
</dbReference>
<gene>
    <name evidence="2" type="ORF">PMEA_00032518</name>
</gene>
<dbReference type="InterPro" id="IPR007122">
    <property type="entry name" value="Villin/Gelsolin"/>
</dbReference>
<dbReference type="PANTHER" id="PTHR11977">
    <property type="entry name" value="VILLIN"/>
    <property type="match status" value="1"/>
</dbReference>
<sequence length="385" mass="43755">MADLDSNYIEGLSDYRWKEAEIPIYVDRDIDVKDWIAISAEPGTDKPRAWKITDSGIVEWSLATKGKFFSQEVYIVLNRTSLKTSTSCDIHCWIGKQASSELYKKALYNATAFGEAMEGRALVHREVQDFESKRFINYFQYFTVLKGESDQMANCDLRSEYKTRLLRLTGPNAAGKICVRETATKRGALDSNDVFIIDSGLKIYQWNGMRNKDRKKAEKATEYAKQLQAERGTSGFTVVIVDESEKTKNHALYDLFPYQAKKRKPSRQESIALTVGQLQKKKMMFTVSLNPRLEFKKVAEGADLCSRRMKSEEVTLVDVRFGKMDAEDHLFVRVGEDWAGDKNSGLMYAHHYLKQCPDVDQHPTIAVTVVKEGQLSTQLNGAISS</sequence>
<organism evidence="2 3">
    <name type="scientific">Pocillopora meandrina</name>
    <dbReference type="NCBI Taxonomy" id="46732"/>
    <lineage>
        <taxon>Eukaryota</taxon>
        <taxon>Metazoa</taxon>
        <taxon>Cnidaria</taxon>
        <taxon>Anthozoa</taxon>
        <taxon>Hexacorallia</taxon>
        <taxon>Scleractinia</taxon>
        <taxon>Astrocoeniina</taxon>
        <taxon>Pocilloporidae</taxon>
        <taxon>Pocillopora</taxon>
    </lineage>
</organism>
<dbReference type="SUPFAM" id="SSF55753">
    <property type="entry name" value="Actin depolymerizing proteins"/>
    <property type="match status" value="2"/>
</dbReference>